<dbReference type="Proteomes" id="UP000366872">
    <property type="component" value="Unassembled WGS sequence"/>
</dbReference>
<reference evidence="1 2" key="1">
    <citation type="submission" date="2019-04" db="EMBL/GenBank/DDBJ databases">
        <authorList>
            <person name="Van Vliet M D."/>
        </authorList>
    </citation>
    <scope>NUCLEOTIDE SEQUENCE [LARGE SCALE GENOMIC DNA]</scope>
    <source>
        <strain evidence="1 2">F1</strain>
    </source>
</reference>
<organism evidence="1 2">
    <name type="scientific">Pontiella desulfatans</name>
    <dbReference type="NCBI Taxonomy" id="2750659"/>
    <lineage>
        <taxon>Bacteria</taxon>
        <taxon>Pseudomonadati</taxon>
        <taxon>Kiritimatiellota</taxon>
        <taxon>Kiritimatiellia</taxon>
        <taxon>Kiritimatiellales</taxon>
        <taxon>Pontiellaceae</taxon>
        <taxon>Pontiella</taxon>
    </lineage>
</organism>
<proteinExistence type="predicted"/>
<keyword evidence="2" id="KW-1185">Reference proteome</keyword>
<evidence type="ECO:0008006" key="3">
    <source>
        <dbReference type="Google" id="ProtNLM"/>
    </source>
</evidence>
<protein>
    <recommendedName>
        <fullName evidence="3">Lipocalin-like domain-containing protein</fullName>
    </recommendedName>
</protein>
<evidence type="ECO:0000313" key="2">
    <source>
        <dbReference type="Proteomes" id="UP000366872"/>
    </source>
</evidence>
<dbReference type="AlphaFoldDB" id="A0A6C2TWN5"/>
<accession>A0A6C2TWN5</accession>
<gene>
    <name evidence="1" type="ORF">PDESU_00640</name>
</gene>
<dbReference type="EMBL" id="CAAHFG010000001">
    <property type="protein sequence ID" value="VGO12090.1"/>
    <property type="molecule type" value="Genomic_DNA"/>
</dbReference>
<sequence>MMSNSGKWTRWLAMLLVVCFVELFSGCGDEEHHDPVDERVAGRWQVEWKFSTQVDYFVLNFTNGDLVGLEFPEGGSGQAEYHLTGDQIGIYYNYDTLMTGVVSGGTMSGTVELKGGNNGGTWTATRISN</sequence>
<evidence type="ECO:0000313" key="1">
    <source>
        <dbReference type="EMBL" id="VGO12090.1"/>
    </source>
</evidence>
<dbReference type="RefSeq" id="WP_136077788.1">
    <property type="nucleotide sequence ID" value="NZ_CAAHFG010000001.1"/>
</dbReference>
<name>A0A6C2TWN5_PONDE</name>